<reference evidence="1 2" key="1">
    <citation type="submission" date="2020-01" db="EMBL/GenBank/DDBJ databases">
        <title>Genetics and antimicrobial susceptibilities of Nocardia species isolated from the soil; a comparison with species isolated from humans.</title>
        <authorList>
            <person name="Carrasco G."/>
            <person name="Monzon S."/>
            <person name="Sansegundo M."/>
            <person name="Garcia E."/>
            <person name="Garrido N."/>
            <person name="Medina M.J."/>
            <person name="Villalon P."/>
            <person name="Ramirez-Arocha A.C."/>
            <person name="Jimenez P."/>
            <person name="Cuesta I."/>
            <person name="Valdezate S."/>
        </authorList>
    </citation>
    <scope>NUCLEOTIDE SEQUENCE [LARGE SCALE GENOMIC DNA]</scope>
    <source>
        <strain evidence="1 2">CNM20110626</strain>
    </source>
</reference>
<proteinExistence type="predicted"/>
<organism evidence="1 2">
    <name type="scientific">Nocardia cyriacigeorgica</name>
    <dbReference type="NCBI Taxonomy" id="135487"/>
    <lineage>
        <taxon>Bacteria</taxon>
        <taxon>Bacillati</taxon>
        <taxon>Actinomycetota</taxon>
        <taxon>Actinomycetes</taxon>
        <taxon>Mycobacteriales</taxon>
        <taxon>Nocardiaceae</taxon>
        <taxon>Nocardia</taxon>
    </lineage>
</organism>
<accession>A0A6P1CZG9</accession>
<dbReference type="EMBL" id="JAAGVB010000226">
    <property type="protein sequence ID" value="NEW36944.1"/>
    <property type="molecule type" value="Genomic_DNA"/>
</dbReference>
<gene>
    <name evidence="1" type="ORF">GV791_30995</name>
</gene>
<comment type="caution">
    <text evidence="1">The sequence shown here is derived from an EMBL/GenBank/DDBJ whole genome shotgun (WGS) entry which is preliminary data.</text>
</comment>
<sequence length="65" mass="6854">MSNTKITRDNIDSVIDIRSRRRCQLERGGLDPVAAAIAVDDDVGFGHKAPFHAATSPSGSSSPGM</sequence>
<name>A0A6P1CZG9_9NOCA</name>
<protein>
    <submittedName>
        <fullName evidence="1">Uncharacterized protein</fullName>
    </submittedName>
</protein>
<evidence type="ECO:0000313" key="1">
    <source>
        <dbReference type="EMBL" id="NEW36944.1"/>
    </source>
</evidence>
<dbReference type="Proteomes" id="UP000471166">
    <property type="component" value="Unassembled WGS sequence"/>
</dbReference>
<evidence type="ECO:0000313" key="2">
    <source>
        <dbReference type="Proteomes" id="UP000471166"/>
    </source>
</evidence>
<dbReference type="AlphaFoldDB" id="A0A6P1CZG9"/>